<organism evidence="8 9">
    <name type="scientific">Corynebacterium genitalium ATCC 33030</name>
    <dbReference type="NCBI Taxonomy" id="585529"/>
    <lineage>
        <taxon>Bacteria</taxon>
        <taxon>Bacillati</taxon>
        <taxon>Actinomycetota</taxon>
        <taxon>Actinomycetes</taxon>
        <taxon>Mycobacteriales</taxon>
        <taxon>Corynebacteriaceae</taxon>
        <taxon>Corynebacterium</taxon>
    </lineage>
</organism>
<dbReference type="AlphaFoldDB" id="D7WBJ7"/>
<dbReference type="STRING" id="585529.HMPREF0291_10486"/>
<gene>
    <name evidence="8" type="ORF">HMPREF0291_10486</name>
</gene>
<evidence type="ECO:0000256" key="2">
    <source>
        <dbReference type="ARBA" id="ARBA00009399"/>
    </source>
</evidence>
<evidence type="ECO:0000256" key="4">
    <source>
        <dbReference type="ARBA" id="ARBA00022989"/>
    </source>
</evidence>
<feature type="transmembrane region" description="Helical" evidence="6">
    <location>
        <begin position="80"/>
        <end position="100"/>
    </location>
</feature>
<evidence type="ECO:0000256" key="6">
    <source>
        <dbReference type="SAM" id="Phobius"/>
    </source>
</evidence>
<comment type="subcellular location">
    <subcellularLocation>
        <location evidence="1">Membrane</location>
        <topology evidence="1">Multi-pass membrane protein</topology>
    </subcellularLocation>
</comment>
<feature type="transmembrane region" description="Helical" evidence="6">
    <location>
        <begin position="51"/>
        <end position="68"/>
    </location>
</feature>
<protein>
    <submittedName>
        <fullName evidence="8">GtrA-like protein</fullName>
    </submittedName>
</protein>
<evidence type="ECO:0000313" key="8">
    <source>
        <dbReference type="EMBL" id="EFK55228.1"/>
    </source>
</evidence>
<feature type="transmembrane region" description="Helical" evidence="6">
    <location>
        <begin position="116"/>
        <end position="133"/>
    </location>
</feature>
<evidence type="ECO:0000259" key="7">
    <source>
        <dbReference type="Pfam" id="PF04138"/>
    </source>
</evidence>
<dbReference type="Pfam" id="PF04138">
    <property type="entry name" value="GtrA_DPMS_TM"/>
    <property type="match status" value="1"/>
</dbReference>
<sequence>MTSKVETTHPMSAKRQLLRFVIIGIFCAMLDFGLTYLLDHSFGFTRVSAKVVGWCFGTLVAYLLNSRFTFQAKITGKRALAVFILYASTFGIQVFLYWITNPPLIALGIEDPWKDFIAFVIAQGVATITNFILQRVLIFKQPTKVVVDTDPS</sequence>
<dbReference type="GO" id="GO:0005886">
    <property type="term" value="C:plasma membrane"/>
    <property type="evidence" value="ECO:0007669"/>
    <property type="project" value="TreeGrafter"/>
</dbReference>
<name>D7WBJ7_9CORY</name>
<keyword evidence="9" id="KW-1185">Reference proteome</keyword>
<dbReference type="InterPro" id="IPR051401">
    <property type="entry name" value="GtrA_CellWall_Glycosyl"/>
</dbReference>
<keyword evidence="3 6" id="KW-0812">Transmembrane</keyword>
<dbReference type="PANTHER" id="PTHR38459">
    <property type="entry name" value="PROPHAGE BACTOPRENOL-LINKED GLUCOSE TRANSLOCASE HOMOLOG"/>
    <property type="match status" value="1"/>
</dbReference>
<dbReference type="Proteomes" id="UP000004208">
    <property type="component" value="Unassembled WGS sequence"/>
</dbReference>
<comment type="caution">
    <text evidence="8">The sequence shown here is derived from an EMBL/GenBank/DDBJ whole genome shotgun (WGS) entry which is preliminary data.</text>
</comment>
<proteinExistence type="inferred from homology"/>
<keyword evidence="5 6" id="KW-0472">Membrane</keyword>
<feature type="transmembrane region" description="Helical" evidence="6">
    <location>
        <begin position="20"/>
        <end position="39"/>
    </location>
</feature>
<evidence type="ECO:0000256" key="1">
    <source>
        <dbReference type="ARBA" id="ARBA00004141"/>
    </source>
</evidence>
<dbReference type="GO" id="GO:0000271">
    <property type="term" value="P:polysaccharide biosynthetic process"/>
    <property type="evidence" value="ECO:0007669"/>
    <property type="project" value="InterPro"/>
</dbReference>
<evidence type="ECO:0000256" key="3">
    <source>
        <dbReference type="ARBA" id="ARBA00022692"/>
    </source>
</evidence>
<keyword evidence="4 6" id="KW-1133">Transmembrane helix</keyword>
<evidence type="ECO:0000256" key="5">
    <source>
        <dbReference type="ARBA" id="ARBA00023136"/>
    </source>
</evidence>
<accession>D7WBJ7</accession>
<dbReference type="RefSeq" id="WP_005287406.1">
    <property type="nucleotide sequence ID" value="NZ_CM000961.1"/>
</dbReference>
<evidence type="ECO:0000313" key="9">
    <source>
        <dbReference type="Proteomes" id="UP000004208"/>
    </source>
</evidence>
<dbReference type="EMBL" id="ACLJ02000001">
    <property type="protein sequence ID" value="EFK55228.1"/>
    <property type="molecule type" value="Genomic_DNA"/>
</dbReference>
<reference evidence="8" key="1">
    <citation type="submission" date="2010-06" db="EMBL/GenBank/DDBJ databases">
        <authorList>
            <person name="Muzny D."/>
            <person name="Qin X."/>
            <person name="Buhay C."/>
            <person name="Dugan-Rocha S."/>
            <person name="Ding Y."/>
            <person name="Chen G."/>
            <person name="Hawes A."/>
            <person name="Holder M."/>
            <person name="Jhangiani S."/>
            <person name="Johnson A."/>
            <person name="Khan Z."/>
            <person name="Li Z."/>
            <person name="Liu W."/>
            <person name="Liu X."/>
            <person name="Perez L."/>
            <person name="Shen H."/>
            <person name="Wang Q."/>
            <person name="Watt J."/>
            <person name="Xi L."/>
            <person name="Xin Y."/>
            <person name="Zhou J."/>
            <person name="Deng J."/>
            <person name="Jiang H."/>
            <person name="Liu Y."/>
            <person name="Qu J."/>
            <person name="Song X.-Z."/>
            <person name="Zhang L."/>
            <person name="Villasana D."/>
            <person name="Johnson A."/>
            <person name="Liu J."/>
            <person name="Liyanage D."/>
            <person name="Lorensuhewa L."/>
            <person name="Robinson T."/>
            <person name="Song A."/>
            <person name="Song B.-B."/>
            <person name="Dinh H."/>
            <person name="Thornton R."/>
            <person name="Coyle M."/>
            <person name="Francisco L."/>
            <person name="Jackson L."/>
            <person name="Javaid M."/>
            <person name="Korchina V."/>
            <person name="Kovar C."/>
            <person name="Mata R."/>
            <person name="Mathew T."/>
            <person name="Ngo R."/>
            <person name="Nguyen L."/>
            <person name="Nguyen N."/>
            <person name="Okwuonu G."/>
            <person name="Ongeri F."/>
            <person name="Pham C."/>
            <person name="Simmons D."/>
            <person name="Wilczek-Boney K."/>
            <person name="Hale W."/>
            <person name="Jakkamsetti A."/>
            <person name="Pham P."/>
            <person name="Ruth R."/>
            <person name="San Lucas F."/>
            <person name="Warren J."/>
            <person name="Zhang J."/>
            <person name="Zhao Z."/>
            <person name="Zhou C."/>
            <person name="Zhu D."/>
            <person name="Lee S."/>
            <person name="Bess C."/>
            <person name="Blankenburg K."/>
            <person name="Forbes L."/>
            <person name="Fu Q."/>
            <person name="Gubbala S."/>
            <person name="Hirani K."/>
            <person name="Jayaseelan J.C."/>
            <person name="Lara F."/>
            <person name="Munidasa M."/>
            <person name="Palculict T."/>
            <person name="Patil S."/>
            <person name="Pu L.-L."/>
            <person name="Saada N."/>
            <person name="Tang L."/>
            <person name="Weissenberger G."/>
            <person name="Zhu Y."/>
            <person name="Hemphill L."/>
            <person name="Shang Y."/>
            <person name="Youmans B."/>
            <person name="Ayvaz T."/>
            <person name="Ross M."/>
            <person name="Santibanez J."/>
            <person name="Aqrawi P."/>
            <person name="Gross S."/>
            <person name="Joshi V."/>
            <person name="Fowler G."/>
            <person name="Nazareth L."/>
            <person name="Reid J."/>
            <person name="Worley K."/>
            <person name="Petrosino J."/>
            <person name="Highlander S."/>
            <person name="Gibbs R."/>
        </authorList>
    </citation>
    <scope>NUCLEOTIDE SEQUENCE [LARGE SCALE GENOMIC DNA]</scope>
    <source>
        <strain evidence="8">ATCC 33030</strain>
    </source>
</reference>
<dbReference type="PANTHER" id="PTHR38459:SF6">
    <property type="entry name" value="ARABINOGALACTAN BIOSYNTHESIS RECRUITING PROTEIN RV3789"/>
    <property type="match status" value="1"/>
</dbReference>
<dbReference type="HOGENOM" id="CLU_083873_3_1_11"/>
<dbReference type="eggNOG" id="COG2246">
    <property type="taxonomic scope" value="Bacteria"/>
</dbReference>
<feature type="domain" description="GtrA/DPMS transmembrane" evidence="7">
    <location>
        <begin position="19"/>
        <end position="139"/>
    </location>
</feature>
<dbReference type="InterPro" id="IPR007267">
    <property type="entry name" value="GtrA_DPMS_TM"/>
</dbReference>
<comment type="similarity">
    <text evidence="2">Belongs to the GtrA family.</text>
</comment>